<organism evidence="15 16">
    <name type="scientific">Persicimonas caeni</name>
    <dbReference type="NCBI Taxonomy" id="2292766"/>
    <lineage>
        <taxon>Bacteria</taxon>
        <taxon>Deltaproteobacteria</taxon>
        <taxon>Bradymonadales</taxon>
        <taxon>Bradymonadaceae</taxon>
        <taxon>Persicimonas</taxon>
    </lineage>
</organism>
<evidence type="ECO:0000256" key="14">
    <source>
        <dbReference type="SAM" id="Coils"/>
    </source>
</evidence>
<evidence type="ECO:0000256" key="8">
    <source>
        <dbReference type="ARBA" id="ARBA00023136"/>
    </source>
</evidence>
<dbReference type="InterPro" id="IPR050059">
    <property type="entry name" value="ATP_synthase_B_chain"/>
</dbReference>
<evidence type="ECO:0000313" key="16">
    <source>
        <dbReference type="Proteomes" id="UP000315995"/>
    </source>
</evidence>
<dbReference type="Proteomes" id="UP000315995">
    <property type="component" value="Chromosome"/>
</dbReference>
<evidence type="ECO:0000256" key="10">
    <source>
        <dbReference type="ARBA" id="ARBA00025198"/>
    </source>
</evidence>
<dbReference type="PANTHER" id="PTHR33445:SF2">
    <property type="entry name" value="ATP SYNTHASE SUBUNIT B', CHLOROPLASTIC"/>
    <property type="match status" value="1"/>
</dbReference>
<evidence type="ECO:0000256" key="6">
    <source>
        <dbReference type="ARBA" id="ARBA00022989"/>
    </source>
</evidence>
<comment type="function">
    <text evidence="12">Component of the F(0) channel, it forms part of the peripheral stalk, linking F(1) to F(0).</text>
</comment>
<feature type="transmembrane region" description="Helical" evidence="12">
    <location>
        <begin position="29"/>
        <end position="48"/>
    </location>
</feature>
<keyword evidence="12" id="KW-1003">Cell membrane</keyword>
<dbReference type="GO" id="GO:0045259">
    <property type="term" value="C:proton-transporting ATP synthase complex"/>
    <property type="evidence" value="ECO:0007669"/>
    <property type="project" value="UniProtKB-KW"/>
</dbReference>
<keyword evidence="7 12" id="KW-0406">Ion transport</keyword>
<dbReference type="OrthoDB" id="5526376at2"/>
<dbReference type="GO" id="GO:0012505">
    <property type="term" value="C:endomembrane system"/>
    <property type="evidence" value="ECO:0007669"/>
    <property type="project" value="UniProtKB-SubCell"/>
</dbReference>
<dbReference type="AlphaFoldDB" id="A0A4Y6PR37"/>
<dbReference type="InterPro" id="IPR002146">
    <property type="entry name" value="ATP_synth_b/b'su_bac/chlpt"/>
</dbReference>
<keyword evidence="9 12" id="KW-0066">ATP synthesis</keyword>
<accession>A0A5B8Y237</accession>
<dbReference type="CDD" id="cd06503">
    <property type="entry name" value="ATP-synt_Fo_b"/>
    <property type="match status" value="1"/>
</dbReference>
<evidence type="ECO:0000256" key="3">
    <source>
        <dbReference type="ARBA" id="ARBA00022547"/>
    </source>
</evidence>
<dbReference type="EMBL" id="CP041186">
    <property type="protein sequence ID" value="QDG50784.1"/>
    <property type="molecule type" value="Genomic_DNA"/>
</dbReference>
<reference evidence="15 16" key="1">
    <citation type="submission" date="2019-06" db="EMBL/GenBank/DDBJ databases">
        <title>Persicimonas caeni gen. nov., sp. nov., a predatory bacterium isolated from solar saltern.</title>
        <authorList>
            <person name="Wang S."/>
        </authorList>
    </citation>
    <scope>NUCLEOTIDE SEQUENCE [LARGE SCALE GENOMIC DNA]</scope>
    <source>
        <strain evidence="15 16">YN101</strain>
    </source>
</reference>
<proteinExistence type="inferred from homology"/>
<comment type="subunit">
    <text evidence="12">F-type ATPases have 2 components, F(1) - the catalytic core - and F(0) - the membrane proton channel. F(1) has five subunits: alpha(3), beta(3), gamma(1), delta(1), epsilon(1). F(0) has three main subunits: a(1), b(2) and c(10-14). The alpha and beta chains form an alternating ring which encloses part of the gamma chain. F(1) is attached to F(0) by a central stalk formed by the gamma and epsilon chains, while a peripheral stalk is formed by the delta and b chains.</text>
</comment>
<evidence type="ECO:0000256" key="12">
    <source>
        <dbReference type="HAMAP-Rule" id="MF_01398"/>
    </source>
</evidence>
<dbReference type="PANTHER" id="PTHR33445">
    <property type="entry name" value="ATP SYNTHASE SUBUNIT B', CHLOROPLASTIC"/>
    <property type="match status" value="1"/>
</dbReference>
<dbReference type="HAMAP" id="MF_01398">
    <property type="entry name" value="ATP_synth_b_bprime"/>
    <property type="match status" value="1"/>
</dbReference>
<keyword evidence="14" id="KW-0175">Coiled coil</keyword>
<evidence type="ECO:0000256" key="9">
    <source>
        <dbReference type="ARBA" id="ARBA00023310"/>
    </source>
</evidence>
<keyword evidence="16" id="KW-1185">Reference proteome</keyword>
<accession>A0A4Y6PR37</accession>
<keyword evidence="3 12" id="KW-0138">CF(0)</keyword>
<sequence length="160" mass="18184">MMFNTMATISASQVAPVMAAAAIDVDGTIIVQMILFFFVLFFLHFVLFRPYLQAVDAREDGVEGAREEAAEMETRAGRVIEEYEEKMRQARRDAQDVRESLRNQGIQKQNDMVQEVREEIQGKLKEERDRIAKKVDSARSDIEKRAQGLADAMTAKILPS</sequence>
<feature type="coiled-coil region" evidence="14">
    <location>
        <begin position="62"/>
        <end position="130"/>
    </location>
</feature>
<evidence type="ECO:0000256" key="13">
    <source>
        <dbReference type="RuleBase" id="RU003848"/>
    </source>
</evidence>
<keyword evidence="4 12" id="KW-0812">Transmembrane</keyword>
<dbReference type="GO" id="GO:0046933">
    <property type="term" value="F:proton-transporting ATP synthase activity, rotational mechanism"/>
    <property type="evidence" value="ECO:0007669"/>
    <property type="project" value="UniProtKB-UniRule"/>
</dbReference>
<gene>
    <name evidence="12" type="primary">atpF</name>
    <name evidence="15" type="ORF">FIV42_08590</name>
</gene>
<comment type="subcellular location">
    <subcellularLocation>
        <location evidence="12">Cell membrane</location>
        <topology evidence="12">Single-pass membrane protein</topology>
    </subcellularLocation>
    <subcellularLocation>
        <location evidence="11">Endomembrane system</location>
        <topology evidence="11">Single-pass membrane protein</topology>
    </subcellularLocation>
</comment>
<evidence type="ECO:0000256" key="1">
    <source>
        <dbReference type="ARBA" id="ARBA00005513"/>
    </source>
</evidence>
<evidence type="ECO:0000256" key="11">
    <source>
        <dbReference type="ARBA" id="ARBA00037847"/>
    </source>
</evidence>
<dbReference type="GO" id="GO:0005886">
    <property type="term" value="C:plasma membrane"/>
    <property type="evidence" value="ECO:0007669"/>
    <property type="project" value="UniProtKB-SubCell"/>
</dbReference>
<dbReference type="GO" id="GO:0046961">
    <property type="term" value="F:proton-transporting ATPase activity, rotational mechanism"/>
    <property type="evidence" value="ECO:0007669"/>
    <property type="project" value="TreeGrafter"/>
</dbReference>
<evidence type="ECO:0000256" key="4">
    <source>
        <dbReference type="ARBA" id="ARBA00022692"/>
    </source>
</evidence>
<evidence type="ECO:0000256" key="7">
    <source>
        <dbReference type="ARBA" id="ARBA00023065"/>
    </source>
</evidence>
<keyword evidence="5 12" id="KW-0375">Hydrogen ion transport</keyword>
<keyword evidence="6 12" id="KW-1133">Transmembrane helix</keyword>
<dbReference type="Pfam" id="PF00430">
    <property type="entry name" value="ATP-synt_B"/>
    <property type="match status" value="1"/>
</dbReference>
<comment type="function">
    <text evidence="10 12">F(1)F(0) ATP synthase produces ATP from ADP in the presence of a proton or sodium gradient. F-type ATPases consist of two structural domains, F(1) containing the extramembraneous catalytic core and F(0) containing the membrane proton channel, linked together by a central stalk and a peripheral stalk. During catalysis, ATP synthesis in the catalytic domain of F(1) is coupled via a rotary mechanism of the central stalk subunits to proton translocation.</text>
</comment>
<evidence type="ECO:0000256" key="2">
    <source>
        <dbReference type="ARBA" id="ARBA00022448"/>
    </source>
</evidence>
<comment type="similarity">
    <text evidence="1 12 13">Belongs to the ATPase B chain family.</text>
</comment>
<protein>
    <recommendedName>
        <fullName evidence="12">ATP synthase subunit b</fullName>
    </recommendedName>
    <alternativeName>
        <fullName evidence="12">ATP synthase F(0) sector subunit b</fullName>
    </alternativeName>
    <alternativeName>
        <fullName evidence="12">ATPase subunit I</fullName>
    </alternativeName>
    <alternativeName>
        <fullName evidence="12">F-type ATPase subunit b</fullName>
        <shortName evidence="12">F-ATPase subunit b</shortName>
    </alternativeName>
</protein>
<name>A0A4Y6PR37_PERCE</name>
<keyword evidence="2 12" id="KW-0813">Transport</keyword>
<keyword evidence="8 12" id="KW-0472">Membrane</keyword>
<evidence type="ECO:0000256" key="5">
    <source>
        <dbReference type="ARBA" id="ARBA00022781"/>
    </source>
</evidence>
<evidence type="ECO:0000313" key="15">
    <source>
        <dbReference type="EMBL" id="QDG50784.1"/>
    </source>
</evidence>